<dbReference type="PROSITE" id="PS50191">
    <property type="entry name" value="CRAL_TRIO"/>
    <property type="match status" value="1"/>
</dbReference>
<name>X2AMI7_CAPTE</name>
<reference evidence="2" key="3">
    <citation type="submission" date="2015-06" db="UniProtKB">
        <authorList>
            <consortium name="EnsemblMetazoa"/>
        </authorList>
    </citation>
    <scope>IDENTIFICATION</scope>
</reference>
<dbReference type="EMBL" id="AMQN01000215">
    <property type="status" value="NOT_ANNOTATED_CDS"/>
    <property type="molecule type" value="Genomic_DNA"/>
</dbReference>
<evidence type="ECO:0000313" key="3">
    <source>
        <dbReference type="Proteomes" id="UP000014760"/>
    </source>
</evidence>
<dbReference type="CDD" id="cd00170">
    <property type="entry name" value="SEC14"/>
    <property type="match status" value="1"/>
</dbReference>
<evidence type="ECO:0000313" key="2">
    <source>
        <dbReference type="EnsemblMetazoa" id="CapteP217672"/>
    </source>
</evidence>
<dbReference type="InterPro" id="IPR053012">
    <property type="entry name" value="ER-organelle_contact"/>
</dbReference>
<dbReference type="GO" id="GO:0012505">
    <property type="term" value="C:endomembrane system"/>
    <property type="evidence" value="ECO:0007669"/>
    <property type="project" value="TreeGrafter"/>
</dbReference>
<dbReference type="OrthoDB" id="75724at2759"/>
<protein>
    <recommendedName>
        <fullName evidence="1">CRAL-TRIO domain-containing protein</fullName>
    </recommendedName>
</protein>
<dbReference type="Proteomes" id="UP000014760">
    <property type="component" value="Unassembled WGS sequence"/>
</dbReference>
<dbReference type="HOGENOM" id="CLU_014001_7_1_1"/>
<organism evidence="2 3">
    <name type="scientific">Capitella teleta</name>
    <name type="common">Polychaete worm</name>
    <dbReference type="NCBI Taxonomy" id="283909"/>
    <lineage>
        <taxon>Eukaryota</taxon>
        <taxon>Metazoa</taxon>
        <taxon>Spiralia</taxon>
        <taxon>Lophotrochozoa</taxon>
        <taxon>Annelida</taxon>
        <taxon>Polychaeta</taxon>
        <taxon>Sedentaria</taxon>
        <taxon>Scolecida</taxon>
        <taxon>Capitellidae</taxon>
        <taxon>Capitella</taxon>
    </lineage>
</organism>
<accession>X2AMI7</accession>
<dbReference type="SMART" id="SM00516">
    <property type="entry name" value="SEC14"/>
    <property type="match status" value="1"/>
</dbReference>
<feature type="domain" description="CRAL-TRIO" evidence="1">
    <location>
        <begin position="140"/>
        <end position="289"/>
    </location>
</feature>
<proteinExistence type="predicted"/>
<dbReference type="Gene3D" id="3.40.525.10">
    <property type="entry name" value="CRAL-TRIO lipid binding domain"/>
    <property type="match status" value="1"/>
</dbReference>
<reference evidence="3" key="1">
    <citation type="submission" date="2012-12" db="EMBL/GenBank/DDBJ databases">
        <authorList>
            <person name="Hellsten U."/>
            <person name="Grimwood J."/>
            <person name="Chapman J.A."/>
            <person name="Shapiro H."/>
            <person name="Aerts A."/>
            <person name="Otillar R.P."/>
            <person name="Terry A.Y."/>
            <person name="Boore J.L."/>
            <person name="Simakov O."/>
            <person name="Marletaz F."/>
            <person name="Cho S.-J."/>
            <person name="Edsinger-Gonzales E."/>
            <person name="Havlak P."/>
            <person name="Kuo D.-H."/>
            <person name="Larsson T."/>
            <person name="Lv J."/>
            <person name="Arendt D."/>
            <person name="Savage R."/>
            <person name="Osoegawa K."/>
            <person name="de Jong P."/>
            <person name="Lindberg D.R."/>
            <person name="Seaver E.C."/>
            <person name="Weisblat D.A."/>
            <person name="Putnam N.H."/>
            <person name="Grigoriev I.V."/>
            <person name="Rokhsar D.S."/>
        </authorList>
    </citation>
    <scope>NUCLEOTIDE SEQUENCE</scope>
    <source>
        <strain evidence="3">I ESC-2004</strain>
    </source>
</reference>
<dbReference type="AlphaFoldDB" id="X2AMI7"/>
<dbReference type="SUPFAM" id="SSF52087">
    <property type="entry name" value="CRAL/TRIO domain"/>
    <property type="match status" value="1"/>
</dbReference>
<keyword evidence="3" id="KW-1185">Reference proteome</keyword>
<dbReference type="InterPro" id="IPR036865">
    <property type="entry name" value="CRAL-TRIO_dom_sf"/>
</dbReference>
<dbReference type="OMA" id="IKKASAM"/>
<dbReference type="PANTHER" id="PTHR46384:SF1">
    <property type="entry name" value="MOTILE SPERM DOMAIN-CONTAINING PROTEIN 2"/>
    <property type="match status" value="1"/>
</dbReference>
<sequence>MEFRVPTAWNPSHFIGISQSKSEVSQQVNTHTLTLSEFNFKLEQVKVCTPKLNAMSNTWRPLEIASRVPELREKFAEQFAEAIKAGEYDSRDLDRLKDDLPFAKCFIRSFSENGDMEAPVKNVDSVFRFRKEMGVNDLKADSFPKEFEERKVLYWNGVDKGQRKILTFRVARHKKGQQIPEMKKFIAWYFEEHHKAAPGTRIVLVFDFTDAGITNMDLDITKFIISCLSNYFPSICGYILLFEMPWLLSSVWKVIRSWLDAEQKKKIIMAKKADVKNYIADDQLEAHMK</sequence>
<dbReference type="Pfam" id="PF00650">
    <property type="entry name" value="CRAL_TRIO"/>
    <property type="match status" value="1"/>
</dbReference>
<dbReference type="GO" id="GO:0140284">
    <property type="term" value="C:endoplasmic reticulum-endosome membrane contact site"/>
    <property type="evidence" value="ECO:0007669"/>
    <property type="project" value="TreeGrafter"/>
</dbReference>
<reference evidence="3" key="2">
    <citation type="journal article" date="2013" name="Nature">
        <title>Insights into bilaterian evolution from three spiralian genomes.</title>
        <authorList>
            <person name="Simakov O."/>
            <person name="Marletaz F."/>
            <person name="Cho S.J."/>
            <person name="Edsinger-Gonzales E."/>
            <person name="Havlak P."/>
            <person name="Hellsten U."/>
            <person name="Kuo D.H."/>
            <person name="Larsson T."/>
            <person name="Lv J."/>
            <person name="Arendt D."/>
            <person name="Savage R."/>
            <person name="Osoegawa K."/>
            <person name="de Jong P."/>
            <person name="Grimwood J."/>
            <person name="Chapman J.A."/>
            <person name="Shapiro H."/>
            <person name="Aerts A."/>
            <person name="Otillar R.P."/>
            <person name="Terry A.Y."/>
            <person name="Boore J.L."/>
            <person name="Grigoriev I.V."/>
            <person name="Lindberg D.R."/>
            <person name="Seaver E.C."/>
            <person name="Weisblat D.A."/>
            <person name="Putnam N.H."/>
            <person name="Rokhsar D.S."/>
        </authorList>
    </citation>
    <scope>NUCLEOTIDE SEQUENCE</scope>
    <source>
        <strain evidence="3">I ESC-2004</strain>
    </source>
</reference>
<dbReference type="EnsemblMetazoa" id="CapteT217672">
    <property type="protein sequence ID" value="CapteP217672"/>
    <property type="gene ID" value="CapteG217672"/>
</dbReference>
<dbReference type="InterPro" id="IPR001251">
    <property type="entry name" value="CRAL-TRIO_dom"/>
</dbReference>
<dbReference type="PANTHER" id="PTHR46384">
    <property type="entry name" value="MOTILE SPERM DOMAIN-CONTAINING PROTEIN 2"/>
    <property type="match status" value="1"/>
</dbReference>
<evidence type="ECO:0000259" key="1">
    <source>
        <dbReference type="PROSITE" id="PS50191"/>
    </source>
</evidence>